<evidence type="ECO:0000256" key="6">
    <source>
        <dbReference type="HAMAP-Rule" id="MF_00337"/>
    </source>
</evidence>
<dbReference type="HOGENOM" id="CLU_145918_3_3_6"/>
<dbReference type="EMBL" id="CP007142">
    <property type="protein sequence ID" value="AJQ96818.1"/>
    <property type="molecule type" value="Genomic_DNA"/>
</dbReference>
<dbReference type="Gene3D" id="1.10.287.1040">
    <property type="entry name" value="Exonuclease VII, small subunit"/>
    <property type="match status" value="1"/>
</dbReference>
<dbReference type="GO" id="GO:0008855">
    <property type="term" value="F:exodeoxyribonuclease VII activity"/>
    <property type="evidence" value="ECO:0007669"/>
    <property type="project" value="UniProtKB-UniRule"/>
</dbReference>
<dbReference type="Pfam" id="PF02609">
    <property type="entry name" value="Exonuc_VII_S"/>
    <property type="match status" value="1"/>
</dbReference>
<evidence type="ECO:0000256" key="4">
    <source>
        <dbReference type="ARBA" id="ARBA00022801"/>
    </source>
</evidence>
<dbReference type="GO" id="GO:0005829">
    <property type="term" value="C:cytosol"/>
    <property type="evidence" value="ECO:0007669"/>
    <property type="project" value="TreeGrafter"/>
</dbReference>
<keyword evidence="5 6" id="KW-0269">Exonuclease</keyword>
<evidence type="ECO:0000256" key="3">
    <source>
        <dbReference type="ARBA" id="ARBA00022722"/>
    </source>
</evidence>
<dbReference type="NCBIfam" id="TIGR01280">
    <property type="entry name" value="xseB"/>
    <property type="match status" value="1"/>
</dbReference>
<keyword evidence="8" id="KW-1185">Reference proteome</keyword>
<dbReference type="PANTHER" id="PTHR34137">
    <property type="entry name" value="EXODEOXYRIBONUCLEASE 7 SMALL SUBUNIT"/>
    <property type="match status" value="1"/>
</dbReference>
<name>A0A0C5VU44_9GAMM</name>
<dbReference type="AlphaFoldDB" id="A0A0C5VU44"/>
<evidence type="ECO:0000256" key="1">
    <source>
        <dbReference type="ARBA" id="ARBA00009998"/>
    </source>
</evidence>
<comment type="subcellular location">
    <subcellularLocation>
        <location evidence="6">Cytoplasm</location>
    </subcellularLocation>
</comment>
<dbReference type="NCBIfam" id="NF002140">
    <property type="entry name" value="PRK00977.1-4"/>
    <property type="match status" value="1"/>
</dbReference>
<organism evidence="7 8">
    <name type="scientific">Gynuella sunshinyii YC6258</name>
    <dbReference type="NCBI Taxonomy" id="1445510"/>
    <lineage>
        <taxon>Bacteria</taxon>
        <taxon>Pseudomonadati</taxon>
        <taxon>Pseudomonadota</taxon>
        <taxon>Gammaproteobacteria</taxon>
        <taxon>Oceanospirillales</taxon>
        <taxon>Saccharospirillaceae</taxon>
        <taxon>Gynuella</taxon>
    </lineage>
</organism>
<dbReference type="InterPro" id="IPR003761">
    <property type="entry name" value="Exonuc_VII_S"/>
</dbReference>
<gene>
    <name evidence="6" type="primary">xseB</name>
    <name evidence="7" type="ORF">YC6258_04786</name>
</gene>
<dbReference type="InterPro" id="IPR037004">
    <property type="entry name" value="Exonuc_VII_ssu_sf"/>
</dbReference>
<dbReference type="PATRIC" id="fig|1445510.3.peg.4750"/>
<keyword evidence="4 6" id="KW-0378">Hydrolase</keyword>
<evidence type="ECO:0000256" key="2">
    <source>
        <dbReference type="ARBA" id="ARBA00022490"/>
    </source>
</evidence>
<comment type="similarity">
    <text evidence="1 6">Belongs to the XseB family.</text>
</comment>
<dbReference type="GO" id="GO:0009318">
    <property type="term" value="C:exodeoxyribonuclease VII complex"/>
    <property type="evidence" value="ECO:0007669"/>
    <property type="project" value="UniProtKB-UniRule"/>
</dbReference>
<dbReference type="RefSeq" id="WP_044618736.1">
    <property type="nucleotide sequence ID" value="NZ_CP007142.1"/>
</dbReference>
<dbReference type="STRING" id="1445510.YC6258_04786"/>
<sequence>MAKQEPINFEQSFSQLEALVHKLESGELSLEDSLKSFEQGVSLVRSCQTALNEAEQRVRILMQEDDGLATRDFDVQS</sequence>
<dbReference type="HAMAP" id="MF_00337">
    <property type="entry name" value="Exonuc_7_S"/>
    <property type="match status" value="1"/>
</dbReference>
<keyword evidence="3 6" id="KW-0540">Nuclease</keyword>
<dbReference type="GO" id="GO:0006308">
    <property type="term" value="P:DNA catabolic process"/>
    <property type="evidence" value="ECO:0007669"/>
    <property type="project" value="UniProtKB-UniRule"/>
</dbReference>
<proteinExistence type="inferred from homology"/>
<comment type="function">
    <text evidence="6">Bidirectionally degrades single-stranded DNA into large acid-insoluble oligonucleotides, which are then degraded further into small acid-soluble oligonucleotides.</text>
</comment>
<dbReference type="KEGG" id="gsn:YC6258_04786"/>
<protein>
    <recommendedName>
        <fullName evidence="6">Exodeoxyribonuclease 7 small subunit</fullName>
        <ecNumber evidence="6">3.1.11.6</ecNumber>
    </recommendedName>
    <alternativeName>
        <fullName evidence="6">Exodeoxyribonuclease VII small subunit</fullName>
        <shortName evidence="6">Exonuclease VII small subunit</shortName>
    </alternativeName>
</protein>
<dbReference type="OrthoDB" id="9801128at2"/>
<dbReference type="EC" id="3.1.11.6" evidence="6"/>
<keyword evidence="2 6" id="KW-0963">Cytoplasm</keyword>
<comment type="subunit">
    <text evidence="6">Heterooligomer composed of large and small subunits.</text>
</comment>
<dbReference type="SUPFAM" id="SSF116842">
    <property type="entry name" value="XseB-like"/>
    <property type="match status" value="1"/>
</dbReference>
<dbReference type="PANTHER" id="PTHR34137:SF1">
    <property type="entry name" value="EXODEOXYRIBONUCLEASE 7 SMALL SUBUNIT"/>
    <property type="match status" value="1"/>
</dbReference>
<comment type="catalytic activity">
    <reaction evidence="6">
        <text>Exonucleolytic cleavage in either 5'- to 3'- or 3'- to 5'-direction to yield nucleoside 5'-phosphates.</text>
        <dbReference type="EC" id="3.1.11.6"/>
    </reaction>
</comment>
<evidence type="ECO:0000256" key="5">
    <source>
        <dbReference type="ARBA" id="ARBA00022839"/>
    </source>
</evidence>
<dbReference type="Proteomes" id="UP000032266">
    <property type="component" value="Chromosome"/>
</dbReference>
<evidence type="ECO:0000313" key="7">
    <source>
        <dbReference type="EMBL" id="AJQ96818.1"/>
    </source>
</evidence>
<reference evidence="7 8" key="1">
    <citation type="submission" date="2014-01" db="EMBL/GenBank/DDBJ databases">
        <title>Full genme sequencing of cellulolytic bacterium Gynuella sunshinyii YC6258T gen. nov., sp. nov.</title>
        <authorList>
            <person name="Khan H."/>
            <person name="Chung E.J."/>
            <person name="Chung Y.R."/>
        </authorList>
    </citation>
    <scope>NUCLEOTIDE SEQUENCE [LARGE SCALE GENOMIC DNA]</scope>
    <source>
        <strain evidence="7 8">YC6258</strain>
    </source>
</reference>
<evidence type="ECO:0000313" key="8">
    <source>
        <dbReference type="Proteomes" id="UP000032266"/>
    </source>
</evidence>
<accession>A0A0C5VU44</accession>